<reference evidence="1 2" key="1">
    <citation type="submission" date="2017-08" db="EMBL/GenBank/DDBJ databases">
        <title>Phylogenetic analysis of Mycobacterium avium complex whole genomes.</title>
        <authorList>
            <person name="Caverly L.J."/>
            <person name="Spilker T."/>
            <person name="Lipuma J."/>
        </authorList>
    </citation>
    <scope>NUCLEOTIDE SEQUENCE [LARGE SCALE GENOMIC DNA]</scope>
    <source>
        <strain evidence="1 2">FLAC0165</strain>
    </source>
</reference>
<accession>A0A2A2ZAI1</accession>
<evidence type="ECO:0000313" key="1">
    <source>
        <dbReference type="EMBL" id="PBA23479.1"/>
    </source>
</evidence>
<proteinExistence type="predicted"/>
<evidence type="ECO:0000313" key="2">
    <source>
        <dbReference type="Proteomes" id="UP000217768"/>
    </source>
</evidence>
<protein>
    <submittedName>
        <fullName evidence="1">Uncharacterized protein</fullName>
    </submittedName>
</protein>
<name>A0A2A2ZAI1_MYCAV</name>
<organism evidence="1 2">
    <name type="scientific">Mycobacterium avium</name>
    <dbReference type="NCBI Taxonomy" id="1764"/>
    <lineage>
        <taxon>Bacteria</taxon>
        <taxon>Bacillati</taxon>
        <taxon>Actinomycetota</taxon>
        <taxon>Actinomycetes</taxon>
        <taxon>Mycobacteriales</taxon>
        <taxon>Mycobacteriaceae</taxon>
        <taxon>Mycobacterium</taxon>
        <taxon>Mycobacterium avium complex (MAC)</taxon>
    </lineage>
</organism>
<sequence>MTAPVGNPATLPPRGYQAERGTTIRALKVNAVDEHGTPLGTFDFAGEPGADLLKRQLVAAFAARLGPHSPWRRAASAATAAHQLRVFLRFLSTEDSSPASLSGLTPAQWNRWATRDVGPASRYLGLRIMRLMLLEAGAELTAGTRGLIGRRIGSAPRTTETSYSLDEFKAIKSAAHRVVNNTAHRIGQTAELIRRFSAGDLPAGSVENEAGRLLSMLLDGSLTRDRVDRATWDRLRAEMGIRGIRDLTRMLFPDSAETFAAAVLLVCYQGWNHGVIHSMKCPERRPDGSAGGSPIYTVTLHKPRRGSSGQYMTNNLVDSGRRSPGGVLTQILAITEQVRIAATAADIDSTRLMIYAGPPNRDGVPLFTGVDYRVGVVARFTDIADLTDAAGAPLHVSLRRLRRTVQVLHRSPRQNTDTTHESAYVLADRNARGDTQDIVADGLREAIEHAQAQLQARWIGPTTDRPSHIDDTAVCGCADYHSSPFTDPGQACTASFLLCFACPNAVAERRHLPRLVTLLDALERMRSAVDADAWQNDWMPHWARLSTLLRDNTTADERDHARQTATDHDRELVAALIERRLDAP</sequence>
<comment type="caution">
    <text evidence="1">The sequence shown here is derived from an EMBL/GenBank/DDBJ whole genome shotgun (WGS) entry which is preliminary data.</text>
</comment>
<dbReference type="Proteomes" id="UP000217768">
    <property type="component" value="Unassembled WGS sequence"/>
</dbReference>
<dbReference type="EMBL" id="NSFD01000068">
    <property type="protein sequence ID" value="PBA23479.1"/>
    <property type="molecule type" value="Genomic_DNA"/>
</dbReference>
<gene>
    <name evidence="1" type="ORF">CKJ66_28325</name>
</gene>
<dbReference type="AlphaFoldDB" id="A0A2A2ZAI1"/>